<comment type="caution">
    <text evidence="1">The sequence shown here is derived from an EMBL/GenBank/DDBJ whole genome shotgun (WGS) entry which is preliminary data.</text>
</comment>
<name>A0A4C1W4B8_EUMVA</name>
<accession>A0A4C1W4B8</accession>
<evidence type="ECO:0000313" key="2">
    <source>
        <dbReference type="Proteomes" id="UP000299102"/>
    </source>
</evidence>
<reference evidence="1 2" key="1">
    <citation type="journal article" date="2019" name="Commun. Biol.">
        <title>The bagworm genome reveals a unique fibroin gene that provides high tensile strength.</title>
        <authorList>
            <person name="Kono N."/>
            <person name="Nakamura H."/>
            <person name="Ohtoshi R."/>
            <person name="Tomita M."/>
            <person name="Numata K."/>
            <person name="Arakawa K."/>
        </authorList>
    </citation>
    <scope>NUCLEOTIDE SEQUENCE [LARGE SCALE GENOMIC DNA]</scope>
</reference>
<evidence type="ECO:0000313" key="1">
    <source>
        <dbReference type="EMBL" id="GBP45843.1"/>
    </source>
</evidence>
<sequence length="237" mass="25231">MFEGQMSVRATRVCAAAAARWTRPVHPSHTSDRLVAGLSGISSLLLHGASEETVPTPRYCPLVIISESLRSQLECKYQIILTQTSFSSGEDVAVCPGCFVNASQTVVNLGDFSELRENATEEGLTDDVRQHKARPAAPVPYLGGCRRAPGSGRWCRRRRAAPAPTSPQPRALVGVVALRHIAIRALTRHPYAALRRPALSASAAPTGRSRWGPALHRSAQWAAAVKAAGSAKGAGVL</sequence>
<proteinExistence type="predicted"/>
<gene>
    <name evidence="1" type="ORF">EVAR_31747_1</name>
</gene>
<organism evidence="1 2">
    <name type="scientific">Eumeta variegata</name>
    <name type="common">Bagworm moth</name>
    <name type="synonym">Eumeta japonica</name>
    <dbReference type="NCBI Taxonomy" id="151549"/>
    <lineage>
        <taxon>Eukaryota</taxon>
        <taxon>Metazoa</taxon>
        <taxon>Ecdysozoa</taxon>
        <taxon>Arthropoda</taxon>
        <taxon>Hexapoda</taxon>
        <taxon>Insecta</taxon>
        <taxon>Pterygota</taxon>
        <taxon>Neoptera</taxon>
        <taxon>Endopterygota</taxon>
        <taxon>Lepidoptera</taxon>
        <taxon>Glossata</taxon>
        <taxon>Ditrysia</taxon>
        <taxon>Tineoidea</taxon>
        <taxon>Psychidae</taxon>
        <taxon>Oiketicinae</taxon>
        <taxon>Eumeta</taxon>
    </lineage>
</organism>
<protein>
    <submittedName>
        <fullName evidence="1">Uncharacterized protein</fullName>
    </submittedName>
</protein>
<dbReference type="AlphaFoldDB" id="A0A4C1W4B8"/>
<dbReference type="Proteomes" id="UP000299102">
    <property type="component" value="Unassembled WGS sequence"/>
</dbReference>
<dbReference type="EMBL" id="BGZK01000473">
    <property type="protein sequence ID" value="GBP45843.1"/>
    <property type="molecule type" value="Genomic_DNA"/>
</dbReference>
<keyword evidence="2" id="KW-1185">Reference proteome</keyword>